<feature type="compositionally biased region" description="Basic and acidic residues" evidence="1">
    <location>
        <begin position="167"/>
        <end position="190"/>
    </location>
</feature>
<evidence type="ECO:0000313" key="4">
    <source>
        <dbReference type="EMBL" id="VTZ78233.1"/>
    </source>
</evidence>
<dbReference type="Proteomes" id="UP000072874">
    <property type="component" value="Chromosome 9"/>
</dbReference>
<dbReference type="EMBL" id="LM993663">
    <property type="protein sequence ID" value="VTZ78233.1"/>
    <property type="molecule type" value="Genomic_DNA"/>
</dbReference>
<reference evidence="5 6" key="1">
    <citation type="journal article" date="2014" name="BMC Biol.">
        <title>A comprehensive evaluation of rodent malaria parasite genomes and gene expression.</title>
        <authorList>
            <person name="Otto T.D."/>
            <person name="Bohme U."/>
            <person name="Jackson A.P."/>
            <person name="Hunt M."/>
            <person name="Franke-Fayard B."/>
            <person name="Hoeijmakers W.A."/>
            <person name="Religa A.A."/>
            <person name="Robertson L."/>
            <person name="Sanders M."/>
            <person name="Ogun S.A."/>
            <person name="Cunningham D."/>
            <person name="Erhart A."/>
            <person name="Billker O."/>
            <person name="Khan S.M."/>
            <person name="Stunnenberg H.G."/>
            <person name="Langhorne J."/>
            <person name="Holder A.A."/>
            <person name="Waters A.P."/>
            <person name="Newbold C.I."/>
            <person name="Pain A."/>
            <person name="Berriman M."/>
            <person name="Janse C.J."/>
        </authorList>
    </citation>
    <scope>NUCLEOTIDE SEQUENCE [LARGE SCALE GENOMIC DNA]</scope>
    <source>
        <strain evidence="4 5">17X</strain>
        <strain evidence="3 6">YM</strain>
    </source>
</reference>
<reference evidence="4" key="3">
    <citation type="submission" date="2014-05" db="EMBL/GenBank/DDBJ databases">
        <authorList>
            <person name="Aslett M.A."/>
            <person name="De Silva N."/>
        </authorList>
    </citation>
    <scope>NUCLEOTIDE SEQUENCE</scope>
    <source>
        <strain evidence="4">17X</strain>
    </source>
</reference>
<evidence type="ECO:0000313" key="6">
    <source>
        <dbReference type="Proteomes" id="UP000072904"/>
    </source>
</evidence>
<evidence type="ECO:0000256" key="2">
    <source>
        <dbReference type="SAM" id="Phobius"/>
    </source>
</evidence>
<feature type="compositionally biased region" description="Basic and acidic residues" evidence="1">
    <location>
        <begin position="234"/>
        <end position="260"/>
    </location>
</feature>
<dbReference type="OMA" id="MDINNPW"/>
<dbReference type="AlphaFoldDB" id="A0A078K719"/>
<keyword evidence="2" id="KW-0812">Transmembrane</keyword>
<organism evidence="3 6">
    <name type="scientific">Plasmodium yoelii</name>
    <dbReference type="NCBI Taxonomy" id="5861"/>
    <lineage>
        <taxon>Eukaryota</taxon>
        <taxon>Sar</taxon>
        <taxon>Alveolata</taxon>
        <taxon>Apicomplexa</taxon>
        <taxon>Aconoidasida</taxon>
        <taxon>Haemosporida</taxon>
        <taxon>Plasmodiidae</taxon>
        <taxon>Plasmodium</taxon>
        <taxon>Plasmodium (Vinckeia)</taxon>
    </lineage>
</organism>
<sequence length="300" mass="36385">MDINNPWNRYSILNYLKDEFLLIYKKMENIIRIICNNYICYFIKNLKYLKDTHTFLFYIILLNVSILIFLCFLLFKYMLQNKKNNNQNKHPDVAYSSNGNQYIMKKNYPRKETYRKKKNDEISKFKEEKFESLQTLIDTKNYNIQNINDQSEPSEYYSNNNKKKATEKKNAEKKNTEKKITEKKTTEKKTLNKKNKKENYSLDDLSLTQSFPLSYLSSINMDVKRTRRRSKRGKEKEENQKKTKDKIEKEIIIYSEDQKKQPKSKRSISKKKSIPKNDENYENDENDERPRSRSRKPRKR</sequence>
<dbReference type="KEGG" id="pyo:PY17X_0904100"/>
<dbReference type="EMBL" id="LK934637">
    <property type="protein sequence ID" value="CDU17816.1"/>
    <property type="molecule type" value="Genomic_DNA"/>
</dbReference>
<evidence type="ECO:0000256" key="1">
    <source>
        <dbReference type="SAM" id="MobiDB-lite"/>
    </source>
</evidence>
<proteinExistence type="predicted"/>
<feature type="region of interest" description="Disordered" evidence="1">
    <location>
        <begin position="148"/>
        <end position="192"/>
    </location>
</feature>
<accession>A0A078K719</accession>
<dbReference type="OrthoDB" id="372983at2759"/>
<name>A0A078K719_PLAYE</name>
<feature type="compositionally biased region" description="Basic residues" evidence="1">
    <location>
        <begin position="261"/>
        <end position="274"/>
    </location>
</feature>
<dbReference type="VEuPathDB" id="PlasmoDB:PYYM_0903600"/>
<dbReference type="VEuPathDB" id="PlasmoDB:Py17XNL_000900070"/>
<dbReference type="Proteomes" id="UP000072904">
    <property type="component" value="Chromosome 9"/>
</dbReference>
<feature type="transmembrane region" description="Helical" evidence="2">
    <location>
        <begin position="55"/>
        <end position="75"/>
    </location>
</feature>
<protein>
    <submittedName>
        <fullName evidence="3">Uncharacterized protein</fullName>
    </submittedName>
</protein>
<dbReference type="VEuPathDB" id="PlasmoDB:PY17X_0904100"/>
<keyword evidence="2" id="KW-0472">Membrane</keyword>
<dbReference type="RefSeq" id="XP_022812111.1">
    <property type="nucleotide sequence ID" value="XM_022955893.1"/>
</dbReference>
<feature type="region of interest" description="Disordered" evidence="1">
    <location>
        <begin position="223"/>
        <end position="300"/>
    </location>
</feature>
<reference evidence="3" key="2">
    <citation type="submission" date="2014-05" db="EMBL/GenBank/DDBJ databases">
        <authorList>
            <person name="Aslett A.Martin."/>
            <person name="De Silva Nishadi"/>
        </authorList>
    </citation>
    <scope>NUCLEOTIDE SEQUENCE</scope>
    <source>
        <strain evidence="3">YM</strain>
    </source>
</reference>
<keyword evidence="2" id="KW-1133">Transmembrane helix</keyword>
<dbReference type="GeneID" id="34859821"/>
<evidence type="ECO:0000313" key="5">
    <source>
        <dbReference type="Proteomes" id="UP000072874"/>
    </source>
</evidence>
<gene>
    <name evidence="4" type="ORF">PY17X_0904100</name>
    <name evidence="3" type="ORF">PYYM_0903600</name>
</gene>
<feature type="compositionally biased region" description="Polar residues" evidence="1">
    <location>
        <begin position="148"/>
        <end position="158"/>
    </location>
</feature>
<reference evidence="4" key="4">
    <citation type="submission" date="2019-05" db="EMBL/GenBank/DDBJ databases">
        <authorList>
            <consortium name="Pathogen Informatics"/>
        </authorList>
    </citation>
    <scope>NUCLEOTIDE SEQUENCE</scope>
    <source>
        <strain evidence="4">17X</strain>
    </source>
</reference>
<evidence type="ECO:0000313" key="3">
    <source>
        <dbReference type="EMBL" id="CDU17816.1"/>
    </source>
</evidence>